<dbReference type="EMBL" id="AUZY01004062">
    <property type="protein sequence ID" value="EQD65322.1"/>
    <property type="molecule type" value="Genomic_DNA"/>
</dbReference>
<dbReference type="Gene3D" id="3.40.50.620">
    <property type="entry name" value="HUPs"/>
    <property type="match status" value="1"/>
</dbReference>
<gene>
    <name evidence="2" type="ORF">B1B_06399</name>
</gene>
<comment type="caution">
    <text evidence="2">The sequence shown here is derived from an EMBL/GenBank/DDBJ whole genome shotgun (WGS) entry which is preliminary data.</text>
</comment>
<name>T1B5Q7_9ZZZZ</name>
<dbReference type="InterPro" id="IPR014729">
    <property type="entry name" value="Rossmann-like_a/b/a_fold"/>
</dbReference>
<accession>T1B5Q7</accession>
<evidence type="ECO:0000256" key="1">
    <source>
        <dbReference type="SAM" id="MobiDB-lite"/>
    </source>
</evidence>
<proteinExistence type="predicted"/>
<dbReference type="AlphaFoldDB" id="T1B5Q7"/>
<evidence type="ECO:0000313" key="2">
    <source>
        <dbReference type="EMBL" id="EQD65322.1"/>
    </source>
</evidence>
<feature type="compositionally biased region" description="Basic residues" evidence="1">
    <location>
        <begin position="156"/>
        <end position="168"/>
    </location>
</feature>
<organism evidence="2">
    <name type="scientific">mine drainage metagenome</name>
    <dbReference type="NCBI Taxonomy" id="410659"/>
    <lineage>
        <taxon>unclassified sequences</taxon>
        <taxon>metagenomes</taxon>
        <taxon>ecological metagenomes</taxon>
    </lineage>
</organism>
<dbReference type="GO" id="GO:0016779">
    <property type="term" value="F:nucleotidyltransferase activity"/>
    <property type="evidence" value="ECO:0007669"/>
    <property type="project" value="UniProtKB-KW"/>
</dbReference>
<protein>
    <submittedName>
        <fullName evidence="2">Nicotinamide-nucleotide adenylyltransferase</fullName>
    </submittedName>
</protein>
<reference evidence="2" key="1">
    <citation type="submission" date="2013-08" db="EMBL/GenBank/DDBJ databases">
        <authorList>
            <person name="Mendez C."/>
            <person name="Richter M."/>
            <person name="Ferrer M."/>
            <person name="Sanchez J."/>
        </authorList>
    </citation>
    <scope>NUCLEOTIDE SEQUENCE</scope>
</reference>
<feature type="region of interest" description="Disordered" evidence="1">
    <location>
        <begin position="143"/>
        <end position="182"/>
    </location>
</feature>
<reference evidence="2" key="2">
    <citation type="journal article" date="2014" name="ISME J.">
        <title>Microbial stratification in low pH oxic and suboxic macroscopic growths along an acid mine drainage.</title>
        <authorList>
            <person name="Mendez-Garcia C."/>
            <person name="Mesa V."/>
            <person name="Sprenger R.R."/>
            <person name="Richter M."/>
            <person name="Diez M.S."/>
            <person name="Solano J."/>
            <person name="Bargiela R."/>
            <person name="Golyshina O.V."/>
            <person name="Manteca A."/>
            <person name="Ramos J.L."/>
            <person name="Gallego J.R."/>
            <person name="Llorente I."/>
            <person name="Martins Dos Santos V.A."/>
            <person name="Jensen O.N."/>
            <person name="Pelaez A.I."/>
            <person name="Sanchez J."/>
            <person name="Ferrer M."/>
        </authorList>
    </citation>
    <scope>NUCLEOTIDE SEQUENCE</scope>
</reference>
<dbReference type="SUPFAM" id="SSF52374">
    <property type="entry name" value="Nucleotidylyl transferase"/>
    <property type="match status" value="1"/>
</dbReference>
<keyword evidence="2" id="KW-0808">Transferase</keyword>
<keyword evidence="2" id="KW-0548">Nucleotidyltransferase</keyword>
<sequence length="182" mass="20255">MVRRFRRKYRLVVAVGSAEFHDTERNPFRGSERTAMWEAYLREAGIRDVGVVALRDGTGPVTGAIARLVERLHPDVLLLSTEKNAISNVARSKVTVVAFPRASSLSSTMIREAILCGDGRWKRWTGKSVADLIEQFNGPGRIKKASAGVREAQSLKRSRPRRPHRPSFRRPVPGPGSRASRA</sequence>